<evidence type="ECO:0000313" key="2">
    <source>
        <dbReference type="EMBL" id="CAH2105437.1"/>
    </source>
</evidence>
<evidence type="ECO:0000313" key="3">
    <source>
        <dbReference type="Proteomes" id="UP001153954"/>
    </source>
</evidence>
<name>A0AAU9V103_EUPED</name>
<feature type="chain" id="PRO_5043392728" evidence="1">
    <location>
        <begin position="24"/>
        <end position="133"/>
    </location>
</feature>
<accession>A0AAU9V103</accession>
<organism evidence="2 3">
    <name type="scientific">Euphydryas editha</name>
    <name type="common">Edith's checkerspot</name>
    <dbReference type="NCBI Taxonomy" id="104508"/>
    <lineage>
        <taxon>Eukaryota</taxon>
        <taxon>Metazoa</taxon>
        <taxon>Ecdysozoa</taxon>
        <taxon>Arthropoda</taxon>
        <taxon>Hexapoda</taxon>
        <taxon>Insecta</taxon>
        <taxon>Pterygota</taxon>
        <taxon>Neoptera</taxon>
        <taxon>Endopterygota</taxon>
        <taxon>Lepidoptera</taxon>
        <taxon>Glossata</taxon>
        <taxon>Ditrysia</taxon>
        <taxon>Papilionoidea</taxon>
        <taxon>Nymphalidae</taxon>
        <taxon>Nymphalinae</taxon>
        <taxon>Euphydryas</taxon>
    </lineage>
</organism>
<comment type="caution">
    <text evidence="2">The sequence shown here is derived from an EMBL/GenBank/DDBJ whole genome shotgun (WGS) entry which is preliminary data.</text>
</comment>
<keyword evidence="3" id="KW-1185">Reference proteome</keyword>
<gene>
    <name evidence="2" type="ORF">EEDITHA_LOCUS19692</name>
</gene>
<dbReference type="EMBL" id="CAKOGL010000028">
    <property type="protein sequence ID" value="CAH2105437.1"/>
    <property type="molecule type" value="Genomic_DNA"/>
</dbReference>
<dbReference type="AlphaFoldDB" id="A0AAU9V103"/>
<feature type="signal peptide" evidence="1">
    <location>
        <begin position="1"/>
        <end position="23"/>
    </location>
</feature>
<evidence type="ECO:0000256" key="1">
    <source>
        <dbReference type="SAM" id="SignalP"/>
    </source>
</evidence>
<protein>
    <submittedName>
        <fullName evidence="2">Uncharacterized protein</fullName>
    </submittedName>
</protein>
<reference evidence="2" key="1">
    <citation type="submission" date="2022-03" db="EMBL/GenBank/DDBJ databases">
        <authorList>
            <person name="Tunstrom K."/>
        </authorList>
    </citation>
    <scope>NUCLEOTIDE SEQUENCE</scope>
</reference>
<dbReference type="Proteomes" id="UP001153954">
    <property type="component" value="Unassembled WGS sequence"/>
</dbReference>
<proteinExistence type="predicted"/>
<sequence>MLLKIYFVFSVLLFGAVKPYNRADANVKENITRDLLRKRIGGIILEDYIATAVNDMALPNVSNNLNLLDLSRLISAVQDATENILHDLTKGMRNTTDTPSVPKLINVQVVENILRETVAIVTYTLMRTLTQIL</sequence>
<keyword evidence="1" id="KW-0732">Signal</keyword>